<dbReference type="HAMAP" id="MF_00112">
    <property type="entry name" value="GGGP_HepGP_synthase"/>
    <property type="match status" value="1"/>
</dbReference>
<dbReference type="NCBIfam" id="TIGR01768">
    <property type="entry name" value="GGGP-family"/>
    <property type="match status" value="1"/>
</dbReference>
<keyword evidence="4 8" id="KW-0460">Magnesium</keyword>
<evidence type="ECO:0000313" key="10">
    <source>
        <dbReference type="Proteomes" id="UP000013909"/>
    </source>
</evidence>
<comment type="function">
    <text evidence="8">Prenyltransferase that catalyzes the transfer of the geranylgeranyl moiety of geranylgeranyl diphosphate (GGPP) to the C3 hydroxyl of sn-glycerol-1-phosphate (G1P).</text>
</comment>
<dbReference type="GO" id="GO:0046474">
    <property type="term" value="P:glycerophospholipid biosynthetic process"/>
    <property type="evidence" value="ECO:0007669"/>
    <property type="project" value="UniProtKB-UniRule"/>
</dbReference>
<comment type="caution">
    <text evidence="8">Lacks conserved residue(s) required for the propagation of feature annotation.</text>
</comment>
<gene>
    <name evidence="9" type="ORF">ADIS_2697</name>
</gene>
<comment type="caution">
    <text evidence="9">The sequence shown here is derived from an EMBL/GenBank/DDBJ whole genome shotgun (WGS) entry which is preliminary data.</text>
</comment>
<evidence type="ECO:0000256" key="2">
    <source>
        <dbReference type="ARBA" id="ARBA00022679"/>
    </source>
</evidence>
<feature type="binding site" evidence="8">
    <location>
        <begin position="196"/>
        <end position="197"/>
    </location>
    <ligand>
        <name>sn-glycerol 1-phosphate</name>
        <dbReference type="ChEBI" id="CHEBI:57685"/>
    </ligand>
</feature>
<dbReference type="GO" id="GO:0000287">
    <property type="term" value="F:magnesium ion binding"/>
    <property type="evidence" value="ECO:0007669"/>
    <property type="project" value="UniProtKB-UniRule"/>
</dbReference>
<dbReference type="SUPFAM" id="SSF51395">
    <property type="entry name" value="FMN-linked oxidoreductases"/>
    <property type="match status" value="1"/>
</dbReference>
<feature type="binding site" evidence="8">
    <location>
        <begin position="165"/>
        <end position="171"/>
    </location>
    <ligand>
        <name>sn-glycerol 1-phosphate</name>
        <dbReference type="ChEBI" id="CHEBI:57685"/>
    </ligand>
</feature>
<dbReference type="InterPro" id="IPR038597">
    <property type="entry name" value="GGGP/HepGP_synthase_sf"/>
</dbReference>
<proteinExistence type="inferred from homology"/>
<evidence type="ECO:0000256" key="7">
    <source>
        <dbReference type="ARBA" id="ARBA00023264"/>
    </source>
</evidence>
<keyword evidence="2 8" id="KW-0808">Transferase</keyword>
<reference evidence="9 10" key="1">
    <citation type="submission" date="2013-02" db="EMBL/GenBank/DDBJ databases">
        <title>A novel strain isolated from Lonar lake, Maharashtra, India.</title>
        <authorList>
            <person name="Singh A."/>
        </authorList>
    </citation>
    <scope>NUCLEOTIDE SEQUENCE [LARGE SCALE GENOMIC DNA]</scope>
    <source>
        <strain evidence="9 10">AK24</strain>
    </source>
</reference>
<dbReference type="InterPro" id="IPR008205">
    <property type="entry name" value="GGGP_HepGP_synthase"/>
</dbReference>
<comment type="similarity">
    <text evidence="8">Belongs to the GGGP/HepGP synthase family. Group II subfamily.</text>
</comment>
<protein>
    <recommendedName>
        <fullName evidence="8">Geranylgeranylglyceryl phosphate synthase</fullName>
        <shortName evidence="8">GGGP synthase</shortName>
        <shortName evidence="8">GGGPS</shortName>
        <ecNumber evidence="8">2.5.1.41</ecNumber>
    </recommendedName>
    <alternativeName>
        <fullName evidence="8">(S)-3-O-geranylgeranylglyceryl phosphate synthase</fullName>
    </alternativeName>
    <alternativeName>
        <fullName evidence="8">Phosphoglycerol geranylgeranyltransferase</fullName>
    </alternativeName>
</protein>
<dbReference type="EC" id="2.5.1.41" evidence="8"/>
<dbReference type="Pfam" id="PF01884">
    <property type="entry name" value="PcrB"/>
    <property type="match status" value="1"/>
</dbReference>
<feature type="binding site" evidence="8">
    <location>
        <position position="14"/>
    </location>
    <ligand>
        <name>Mg(2+)</name>
        <dbReference type="ChEBI" id="CHEBI:18420"/>
    </ligand>
</feature>
<comment type="catalytic activity">
    <reaction evidence="8">
        <text>sn-glycerol 1-phosphate + (2E,6E,10E)-geranylgeranyl diphosphate = sn-3-O-(geranylgeranyl)glycerol 1-phosphate + diphosphate</text>
        <dbReference type="Rhea" id="RHEA:23404"/>
        <dbReference type="ChEBI" id="CHEBI:33019"/>
        <dbReference type="ChEBI" id="CHEBI:57677"/>
        <dbReference type="ChEBI" id="CHEBI:57685"/>
        <dbReference type="ChEBI" id="CHEBI:58756"/>
        <dbReference type="EC" id="2.5.1.41"/>
    </reaction>
</comment>
<evidence type="ECO:0000256" key="8">
    <source>
        <dbReference type="HAMAP-Rule" id="MF_00112"/>
    </source>
</evidence>
<name>R7ZRP5_9BACT</name>
<dbReference type="Gene3D" id="3.20.20.390">
    <property type="entry name" value="FMN-linked oxidoreductases"/>
    <property type="match status" value="1"/>
</dbReference>
<organism evidence="9 10">
    <name type="scientific">Lunatimonas lonarensis</name>
    <dbReference type="NCBI Taxonomy" id="1232681"/>
    <lineage>
        <taxon>Bacteria</taxon>
        <taxon>Pseudomonadati</taxon>
        <taxon>Bacteroidota</taxon>
        <taxon>Cytophagia</taxon>
        <taxon>Cytophagales</taxon>
        <taxon>Cyclobacteriaceae</taxon>
    </lineage>
</organism>
<feature type="binding site" evidence="8">
    <location>
        <begin position="218"/>
        <end position="219"/>
    </location>
    <ligand>
        <name>sn-glycerol 1-phosphate</name>
        <dbReference type="ChEBI" id="CHEBI:57685"/>
    </ligand>
</feature>
<feature type="binding site" evidence="8">
    <location>
        <position position="44"/>
    </location>
    <ligand>
        <name>Mg(2+)</name>
        <dbReference type="ChEBI" id="CHEBI:18420"/>
    </ligand>
</feature>
<accession>R7ZRP5</accession>
<keyword evidence="3 8" id="KW-0479">Metal-binding</keyword>
<evidence type="ECO:0000256" key="5">
    <source>
        <dbReference type="ARBA" id="ARBA00023098"/>
    </source>
</evidence>
<evidence type="ECO:0000256" key="4">
    <source>
        <dbReference type="ARBA" id="ARBA00022842"/>
    </source>
</evidence>
<keyword evidence="7 8" id="KW-1208">Phospholipid metabolism</keyword>
<dbReference type="Proteomes" id="UP000013909">
    <property type="component" value="Unassembled WGS sequence"/>
</dbReference>
<dbReference type="AlphaFoldDB" id="R7ZRP5"/>
<evidence type="ECO:0000256" key="3">
    <source>
        <dbReference type="ARBA" id="ARBA00022723"/>
    </source>
</evidence>
<keyword evidence="5 8" id="KW-0443">Lipid metabolism</keyword>
<sequence>MRRTGKKGVACLIDPDDRWLESELECLLRVAGTFSPLFILVGGSLVQQQNLNGVVDRIKCVSVHLPVLLFPGSVLQLTDNADGVLYISLISGRNPDLLIGQHVLAAPLLAKSDLEVLPTGYLLFDGGKISSVHYMSQSVPLPNDKPELALATAMAGHFLGLQFLYLEAGSGAARPVSTSVIEAISFHLPCPLLVGGGIDSLAKVKAAWKAGADVVVLGNSIKKNPDLLAEVLHSAEAYNLSLNVN</sequence>
<comment type="cofactor">
    <cofactor evidence="8">
        <name>Mg(2+)</name>
        <dbReference type="ChEBI" id="CHEBI:18420"/>
    </cofactor>
</comment>
<dbReference type="EMBL" id="AQHR01000073">
    <property type="protein sequence ID" value="EON76826.1"/>
    <property type="molecule type" value="Genomic_DNA"/>
</dbReference>
<dbReference type="GO" id="GO:0047294">
    <property type="term" value="F:phosphoglycerol geranylgeranyltransferase activity"/>
    <property type="evidence" value="ECO:0007669"/>
    <property type="project" value="UniProtKB-UniRule"/>
</dbReference>
<evidence type="ECO:0000256" key="6">
    <source>
        <dbReference type="ARBA" id="ARBA00023209"/>
    </source>
</evidence>
<keyword evidence="1 8" id="KW-0444">Lipid biosynthesis</keyword>
<keyword evidence="6 8" id="KW-0594">Phospholipid biosynthesis</keyword>
<dbReference type="STRING" id="1232681.ADIS_2697"/>
<evidence type="ECO:0000256" key="1">
    <source>
        <dbReference type="ARBA" id="ARBA00022516"/>
    </source>
</evidence>
<keyword evidence="10" id="KW-1185">Reference proteome</keyword>
<evidence type="ECO:0000313" key="9">
    <source>
        <dbReference type="EMBL" id="EON76826.1"/>
    </source>
</evidence>